<feature type="transmembrane region" description="Helical" evidence="8">
    <location>
        <begin position="20"/>
        <end position="44"/>
    </location>
</feature>
<dbReference type="InterPro" id="IPR003660">
    <property type="entry name" value="HAMP_dom"/>
</dbReference>
<dbReference type="Pfam" id="PF00072">
    <property type="entry name" value="Response_reg"/>
    <property type="match status" value="1"/>
</dbReference>
<evidence type="ECO:0000256" key="1">
    <source>
        <dbReference type="ARBA" id="ARBA00000085"/>
    </source>
</evidence>
<dbReference type="InterPro" id="IPR036097">
    <property type="entry name" value="HisK_dim/P_sf"/>
</dbReference>
<feature type="domain" description="Histidine kinase" evidence="9">
    <location>
        <begin position="503"/>
        <end position="710"/>
    </location>
</feature>
<keyword evidence="13" id="KW-1185">Reference proteome</keyword>
<dbReference type="RefSeq" id="WP_097152769.1">
    <property type="nucleotide sequence ID" value="NZ_OBEL01000001.1"/>
</dbReference>
<feature type="domain" description="Response regulatory" evidence="10">
    <location>
        <begin position="724"/>
        <end position="840"/>
    </location>
</feature>
<dbReference type="Gene3D" id="3.30.565.10">
    <property type="entry name" value="Histidine kinase-like ATPase, C-terminal domain"/>
    <property type="match status" value="1"/>
</dbReference>
<dbReference type="GO" id="GO:0000155">
    <property type="term" value="F:phosphorelay sensor kinase activity"/>
    <property type="evidence" value="ECO:0007669"/>
    <property type="project" value="InterPro"/>
</dbReference>
<gene>
    <name evidence="12" type="ORF">SAMN06265368_1633</name>
</gene>
<evidence type="ECO:0000313" key="12">
    <source>
        <dbReference type="EMBL" id="SNZ08382.1"/>
    </source>
</evidence>
<comment type="subcellular location">
    <subcellularLocation>
        <location evidence="2">Membrane</location>
    </subcellularLocation>
</comment>
<feature type="transmembrane region" description="Helical" evidence="8">
    <location>
        <begin position="297"/>
        <end position="316"/>
    </location>
</feature>
<dbReference type="InterPro" id="IPR003661">
    <property type="entry name" value="HisK_dim/P_dom"/>
</dbReference>
<dbReference type="InterPro" id="IPR011006">
    <property type="entry name" value="CheY-like_superfamily"/>
</dbReference>
<dbReference type="CDD" id="cd00156">
    <property type="entry name" value="REC"/>
    <property type="match status" value="1"/>
</dbReference>
<comment type="catalytic activity">
    <reaction evidence="1">
        <text>ATP + protein L-histidine = ADP + protein N-phospho-L-histidine.</text>
        <dbReference type="EC" id="2.7.13.3"/>
    </reaction>
</comment>
<accession>A0A285NFU3</accession>
<dbReference type="Pfam" id="PF02518">
    <property type="entry name" value="HATPase_c"/>
    <property type="match status" value="1"/>
</dbReference>
<evidence type="ECO:0000256" key="6">
    <source>
        <dbReference type="ARBA" id="ARBA00022777"/>
    </source>
</evidence>
<reference evidence="12 13" key="1">
    <citation type="submission" date="2017-09" db="EMBL/GenBank/DDBJ databases">
        <authorList>
            <person name="Ehlers B."/>
            <person name="Leendertz F.H."/>
        </authorList>
    </citation>
    <scope>NUCLEOTIDE SEQUENCE [LARGE SCALE GENOMIC DNA]</scope>
    <source>
        <strain evidence="12 13">DSM 18289</strain>
    </source>
</reference>
<dbReference type="InterPro" id="IPR001789">
    <property type="entry name" value="Sig_transdc_resp-reg_receiver"/>
</dbReference>
<evidence type="ECO:0000259" key="11">
    <source>
        <dbReference type="PROSITE" id="PS50885"/>
    </source>
</evidence>
<dbReference type="EMBL" id="OBEL01000001">
    <property type="protein sequence ID" value="SNZ08382.1"/>
    <property type="molecule type" value="Genomic_DNA"/>
</dbReference>
<dbReference type="PANTHER" id="PTHR43065">
    <property type="entry name" value="SENSOR HISTIDINE KINASE"/>
    <property type="match status" value="1"/>
</dbReference>
<dbReference type="PROSITE" id="PS50885">
    <property type="entry name" value="HAMP"/>
    <property type="match status" value="1"/>
</dbReference>
<sequence length="840" mass="92649">MSKIPSPAKSSIDPTHSVRFRLSSALAVLFAVVLLVSGIGLGMLRNAEGWLETVHRETLTEVSNALGLSRDVADLATSAPFLITVQIPALLAADVQSTLKTIARIEKTAGAESELSLPLARMRSAILDIERASVPKSALEAELKRMDRDLIRLQNRFNRRADIITASLNERLYWARLQQLTAEALGAARAQELIAVGEFNRRYLSFLKRLPEPETISNEKSLNELVSVIGGKRINLFELRHQILTAQLDSENALFRIRRASDQLATHAATMISDAEQRLTLARAETSRNLTIAQRSVFALALISLVIAIGSGMYVWRYVAANLRHVADAMRRLAAGDLRTDLPYKLGHKDEIGQLFDAFSVFRANARKLERHANLINKQNALFARVFQNINDGVAIISADGQIEAENAQVRELLRLPKTTDLKKETPHALIERSAFSHKASEVSLAGVEEYADQSGHVLEIRQSQLPDGGSVWLFSETTERRRIDERLEEIRRVESLGKLTGEVAHDFGNILSTVSGNLHLIETTDKKRIPEHLSRITAAVDLGVTLTERLLAFARKQQLEPEVTDIGELLEGMQDLLSIALPSDVVINMSCDEEGLCALIDPGQMESTILNLCINAGQAINGEGTVSVTVGREDTHTICLSISDDGCGMSPEILRRASEPFFTNRSDGTGTGLGLSMVHGFIHQSGGSMQIESEPDMGTKVVLTLPAYSGEDDKTRIDRMSGSVLVVDDNEVAAHYVAKILRAVGMEPQVATNMADGQTILAEEPEIDLLITDLYLDQDNLGWDLIRSYLEEKSDRHAILMSSQLPDHKDLNVDMSARCEMISKPMKEYDLLAIIKRQT</sequence>
<keyword evidence="8" id="KW-0472">Membrane</keyword>
<dbReference type="Gene3D" id="3.30.450.20">
    <property type="entry name" value="PAS domain"/>
    <property type="match status" value="1"/>
</dbReference>
<dbReference type="Proteomes" id="UP000219439">
    <property type="component" value="Unassembled WGS sequence"/>
</dbReference>
<dbReference type="SUPFAM" id="SSF52172">
    <property type="entry name" value="CheY-like"/>
    <property type="match status" value="1"/>
</dbReference>
<evidence type="ECO:0000256" key="4">
    <source>
        <dbReference type="ARBA" id="ARBA00022553"/>
    </source>
</evidence>
<dbReference type="SUPFAM" id="SSF158472">
    <property type="entry name" value="HAMP domain-like"/>
    <property type="match status" value="1"/>
</dbReference>
<dbReference type="AlphaFoldDB" id="A0A285NFU3"/>
<feature type="modified residue" description="4-aspartylphosphate" evidence="7">
    <location>
        <position position="774"/>
    </location>
</feature>
<dbReference type="PANTHER" id="PTHR43065:SF42">
    <property type="entry name" value="TWO-COMPONENT SENSOR PPRA"/>
    <property type="match status" value="1"/>
</dbReference>
<dbReference type="Gene3D" id="3.40.50.2300">
    <property type="match status" value="1"/>
</dbReference>
<dbReference type="PROSITE" id="PS50109">
    <property type="entry name" value="HIS_KIN"/>
    <property type="match status" value="1"/>
</dbReference>
<evidence type="ECO:0000313" key="13">
    <source>
        <dbReference type="Proteomes" id="UP000219439"/>
    </source>
</evidence>
<evidence type="ECO:0000256" key="5">
    <source>
        <dbReference type="ARBA" id="ARBA00022679"/>
    </source>
</evidence>
<evidence type="ECO:0000256" key="7">
    <source>
        <dbReference type="PROSITE-ProRule" id="PRU00169"/>
    </source>
</evidence>
<dbReference type="Pfam" id="PF00672">
    <property type="entry name" value="HAMP"/>
    <property type="match status" value="1"/>
</dbReference>
<dbReference type="SUPFAM" id="SSF47384">
    <property type="entry name" value="Homodimeric domain of signal transducing histidine kinase"/>
    <property type="match status" value="1"/>
</dbReference>
<keyword evidence="6 12" id="KW-0418">Kinase</keyword>
<dbReference type="PRINTS" id="PR00344">
    <property type="entry name" value="BCTRLSENSOR"/>
</dbReference>
<dbReference type="InterPro" id="IPR004358">
    <property type="entry name" value="Sig_transdc_His_kin-like_C"/>
</dbReference>
<dbReference type="CDD" id="cd06225">
    <property type="entry name" value="HAMP"/>
    <property type="match status" value="1"/>
</dbReference>
<evidence type="ECO:0000256" key="2">
    <source>
        <dbReference type="ARBA" id="ARBA00004370"/>
    </source>
</evidence>
<dbReference type="SUPFAM" id="SSF55874">
    <property type="entry name" value="ATPase domain of HSP90 chaperone/DNA topoisomerase II/histidine kinase"/>
    <property type="match status" value="1"/>
</dbReference>
<dbReference type="Pfam" id="PF12860">
    <property type="entry name" value="PAS_7"/>
    <property type="match status" value="1"/>
</dbReference>
<evidence type="ECO:0000256" key="3">
    <source>
        <dbReference type="ARBA" id="ARBA00012438"/>
    </source>
</evidence>
<feature type="domain" description="HAMP" evidence="11">
    <location>
        <begin position="317"/>
        <end position="371"/>
    </location>
</feature>
<evidence type="ECO:0000259" key="9">
    <source>
        <dbReference type="PROSITE" id="PS50109"/>
    </source>
</evidence>
<protein>
    <recommendedName>
        <fullName evidence="3">histidine kinase</fullName>
        <ecNumber evidence="3">2.7.13.3</ecNumber>
    </recommendedName>
</protein>
<dbReference type="SMART" id="SM00387">
    <property type="entry name" value="HATPase_c"/>
    <property type="match status" value="1"/>
</dbReference>
<dbReference type="Gene3D" id="6.10.340.10">
    <property type="match status" value="1"/>
</dbReference>
<evidence type="ECO:0000256" key="8">
    <source>
        <dbReference type="SAM" id="Phobius"/>
    </source>
</evidence>
<proteinExistence type="predicted"/>
<dbReference type="SMART" id="SM00304">
    <property type="entry name" value="HAMP"/>
    <property type="match status" value="1"/>
</dbReference>
<dbReference type="Gene3D" id="1.10.287.130">
    <property type="match status" value="1"/>
</dbReference>
<dbReference type="PROSITE" id="PS50110">
    <property type="entry name" value="RESPONSE_REGULATORY"/>
    <property type="match status" value="1"/>
</dbReference>
<dbReference type="InterPro" id="IPR003594">
    <property type="entry name" value="HATPase_dom"/>
</dbReference>
<dbReference type="EC" id="2.7.13.3" evidence="3"/>
<evidence type="ECO:0000259" key="10">
    <source>
        <dbReference type="PROSITE" id="PS50110"/>
    </source>
</evidence>
<organism evidence="12 13">
    <name type="scientific">Cohaesibacter gelatinilyticus</name>
    <dbReference type="NCBI Taxonomy" id="372072"/>
    <lineage>
        <taxon>Bacteria</taxon>
        <taxon>Pseudomonadati</taxon>
        <taxon>Pseudomonadota</taxon>
        <taxon>Alphaproteobacteria</taxon>
        <taxon>Hyphomicrobiales</taxon>
        <taxon>Cohaesibacteraceae</taxon>
    </lineage>
</organism>
<dbReference type="GO" id="GO:0016020">
    <property type="term" value="C:membrane"/>
    <property type="evidence" value="ECO:0007669"/>
    <property type="project" value="UniProtKB-SubCell"/>
</dbReference>
<dbReference type="InterPro" id="IPR036890">
    <property type="entry name" value="HATPase_C_sf"/>
</dbReference>
<keyword evidence="8" id="KW-1133">Transmembrane helix</keyword>
<dbReference type="InterPro" id="IPR005467">
    <property type="entry name" value="His_kinase_dom"/>
</dbReference>
<keyword evidence="4 7" id="KW-0597">Phosphoprotein</keyword>
<keyword evidence="5" id="KW-0808">Transferase</keyword>
<dbReference type="OrthoDB" id="9796100at2"/>
<dbReference type="SMART" id="SM00388">
    <property type="entry name" value="HisKA"/>
    <property type="match status" value="1"/>
</dbReference>
<keyword evidence="8" id="KW-0812">Transmembrane</keyword>
<name>A0A285NFU3_9HYPH</name>